<reference evidence="2 3" key="1">
    <citation type="submission" date="2021-02" db="EMBL/GenBank/DDBJ databases">
        <title>FDA dAtabase for Regulatory Grade micrObial Sequences (FDA-ARGOS): Supporting development and validation of Infectious Disease Dx tests.</title>
        <authorList>
            <person name="Minogue T."/>
            <person name="Wolcott M."/>
            <person name="Wasieloski L."/>
            <person name="Aguilar W."/>
            <person name="Moore D."/>
            <person name="Jaissle J."/>
            <person name="Tallon L."/>
            <person name="Sadzewicz L."/>
            <person name="Zhao X."/>
            <person name="Boylan J."/>
            <person name="Ott S."/>
            <person name="Bowen H."/>
            <person name="Vavikolanu K."/>
            <person name="Mehta A."/>
            <person name="Aluvathingal J."/>
            <person name="Nadendla S."/>
            <person name="Yan Y."/>
            <person name="Sichtig H."/>
        </authorList>
    </citation>
    <scope>NUCLEOTIDE SEQUENCE [LARGE SCALE GENOMIC DNA]</scope>
    <source>
        <strain evidence="2 3">FDAARGOS_1272</strain>
    </source>
</reference>
<protein>
    <submittedName>
        <fullName evidence="2">Uncharacterized protein</fullName>
    </submittedName>
</protein>
<name>A0A892IH43_9BURK</name>
<proteinExistence type="predicted"/>
<evidence type="ECO:0000313" key="2">
    <source>
        <dbReference type="EMBL" id="QRO80641.1"/>
    </source>
</evidence>
<feature type="region of interest" description="Disordered" evidence="1">
    <location>
        <begin position="222"/>
        <end position="254"/>
    </location>
</feature>
<dbReference type="EMBL" id="CP069483">
    <property type="protein sequence ID" value="QRO80641.1"/>
    <property type="molecule type" value="Genomic_DNA"/>
</dbReference>
<evidence type="ECO:0000313" key="3">
    <source>
        <dbReference type="Proteomes" id="UP000625568"/>
    </source>
</evidence>
<evidence type="ECO:0000256" key="1">
    <source>
        <dbReference type="SAM" id="MobiDB-lite"/>
    </source>
</evidence>
<dbReference type="GeneID" id="93130620"/>
<organism evidence="2 3">
    <name type="scientific">Burkholderia dolosa</name>
    <dbReference type="NCBI Taxonomy" id="152500"/>
    <lineage>
        <taxon>Bacteria</taxon>
        <taxon>Pseudomonadati</taxon>
        <taxon>Pseudomonadota</taxon>
        <taxon>Betaproteobacteria</taxon>
        <taxon>Burkholderiales</taxon>
        <taxon>Burkholderiaceae</taxon>
        <taxon>Burkholderia</taxon>
        <taxon>Burkholderia cepacia complex</taxon>
    </lineage>
</organism>
<dbReference type="AlphaFoldDB" id="A0A892IH43"/>
<dbReference type="RefSeq" id="WP_006766978.1">
    <property type="nucleotide sequence ID" value="NZ_CABVPR010000066.1"/>
</dbReference>
<accession>A0A892IH43</accession>
<sequence length="338" mass="36006">MQLTATAIAHDGAIRTSRFGSAARAAPVAARTPTATAVTRSGVAGSSTRVEFASRQHGLNRQVTLAQRSLTFVDQTLRQLREINDAWSAGDADGRLDARLRRFAAHWDTRAAATGGALDSSLQFDSSGGARRYFTVRALDAAQWARGGAETLTFYPHGLGKRSVSVSFDAAPITQVALERRLDHALAAVGVRVERGAQGALRFSVHESQWESVRDSLLIEGGGKRFPGGRPSRATIDAEPGVIDPHGWSRRDGTARREVTRALETLLAVRRDVGQTLERARHAIRADASSDGDPAQLAQSIGAALSPAGEFQSFAVMAAALKGVSADRVGRLLDLPAR</sequence>
<keyword evidence="3" id="KW-1185">Reference proteome</keyword>
<dbReference type="Proteomes" id="UP000625568">
    <property type="component" value="Chromosome 2"/>
</dbReference>
<gene>
    <name evidence="2" type="ORF">I6K02_20240</name>
</gene>